<proteinExistence type="predicted"/>
<keyword evidence="3" id="KW-1185">Reference proteome</keyword>
<dbReference type="EMBL" id="MU006358">
    <property type="protein sequence ID" value="KAF2844948.1"/>
    <property type="molecule type" value="Genomic_DNA"/>
</dbReference>
<evidence type="ECO:0000313" key="2">
    <source>
        <dbReference type="EMBL" id="KAF2844948.1"/>
    </source>
</evidence>
<gene>
    <name evidence="2" type="ORF">T440DRAFT_473008</name>
</gene>
<protein>
    <submittedName>
        <fullName evidence="2">Uncharacterized protein</fullName>
    </submittedName>
</protein>
<sequence length="67" mass="6957">MRIHAVGLSTSIPPTRTCPPASLLSQCAALSIDLDDLHPTIHLHNAKLTSSRTPSSYPATPAPGSSP</sequence>
<feature type="compositionally biased region" description="Polar residues" evidence="1">
    <location>
        <begin position="47"/>
        <end position="59"/>
    </location>
</feature>
<organism evidence="2 3">
    <name type="scientific">Plenodomus tracheiphilus IPT5</name>
    <dbReference type="NCBI Taxonomy" id="1408161"/>
    <lineage>
        <taxon>Eukaryota</taxon>
        <taxon>Fungi</taxon>
        <taxon>Dikarya</taxon>
        <taxon>Ascomycota</taxon>
        <taxon>Pezizomycotina</taxon>
        <taxon>Dothideomycetes</taxon>
        <taxon>Pleosporomycetidae</taxon>
        <taxon>Pleosporales</taxon>
        <taxon>Pleosporineae</taxon>
        <taxon>Leptosphaeriaceae</taxon>
        <taxon>Plenodomus</taxon>
    </lineage>
</organism>
<evidence type="ECO:0000256" key="1">
    <source>
        <dbReference type="SAM" id="MobiDB-lite"/>
    </source>
</evidence>
<accession>A0A6A7AS01</accession>
<dbReference type="Proteomes" id="UP000799423">
    <property type="component" value="Unassembled WGS sequence"/>
</dbReference>
<name>A0A6A7AS01_9PLEO</name>
<feature type="region of interest" description="Disordered" evidence="1">
    <location>
        <begin position="45"/>
        <end position="67"/>
    </location>
</feature>
<evidence type="ECO:0000313" key="3">
    <source>
        <dbReference type="Proteomes" id="UP000799423"/>
    </source>
</evidence>
<dbReference type="AlphaFoldDB" id="A0A6A7AS01"/>
<reference evidence="2" key="1">
    <citation type="submission" date="2020-01" db="EMBL/GenBank/DDBJ databases">
        <authorList>
            <consortium name="DOE Joint Genome Institute"/>
            <person name="Haridas S."/>
            <person name="Albert R."/>
            <person name="Binder M."/>
            <person name="Bloem J."/>
            <person name="Labutti K."/>
            <person name="Salamov A."/>
            <person name="Andreopoulos B."/>
            <person name="Baker S.E."/>
            <person name="Barry K."/>
            <person name="Bills G."/>
            <person name="Bluhm B.H."/>
            <person name="Cannon C."/>
            <person name="Castanera R."/>
            <person name="Culley D.E."/>
            <person name="Daum C."/>
            <person name="Ezra D."/>
            <person name="Gonzalez J.B."/>
            <person name="Henrissat B."/>
            <person name="Kuo A."/>
            <person name="Liang C."/>
            <person name="Lipzen A."/>
            <person name="Lutzoni F."/>
            <person name="Magnuson J."/>
            <person name="Mondo S."/>
            <person name="Nolan M."/>
            <person name="Ohm R."/>
            <person name="Pangilinan J."/>
            <person name="Park H.-J."/>
            <person name="Ramirez L."/>
            <person name="Alfaro M."/>
            <person name="Sun H."/>
            <person name="Tritt A."/>
            <person name="Yoshinaga Y."/>
            <person name="Zwiers L.-H."/>
            <person name="Turgeon B.G."/>
            <person name="Goodwin S.B."/>
            <person name="Spatafora J.W."/>
            <person name="Crous P.W."/>
            <person name="Grigoriev I.V."/>
        </authorList>
    </citation>
    <scope>NUCLEOTIDE SEQUENCE</scope>
    <source>
        <strain evidence="2">IPT5</strain>
    </source>
</reference>